<name>A0A9E8ZA11_9CYAN</name>
<evidence type="ECO:0000256" key="4">
    <source>
        <dbReference type="ARBA" id="ARBA00023136"/>
    </source>
</evidence>
<organism evidence="7 8">
    <name type="scientific">Thermocoleostomius sinensis A174</name>
    <dbReference type="NCBI Taxonomy" id="2016057"/>
    <lineage>
        <taxon>Bacteria</taxon>
        <taxon>Bacillati</taxon>
        <taxon>Cyanobacteriota</taxon>
        <taxon>Cyanophyceae</taxon>
        <taxon>Oculatellales</taxon>
        <taxon>Oculatellaceae</taxon>
        <taxon>Thermocoleostomius</taxon>
    </lineage>
</organism>
<reference evidence="7" key="1">
    <citation type="submission" date="2022-12" db="EMBL/GenBank/DDBJ databases">
        <title>Polyphasic identification of a Novel Hot-Spring Cyanobacterium Ocullathermofonsia sinensis gen nov. sp. nov. and Genomic Insights on its Adaptations to the Thermal Habitat.</title>
        <authorList>
            <person name="Daroch M."/>
            <person name="Tang J."/>
            <person name="Jiang Y."/>
        </authorList>
    </citation>
    <scope>NUCLEOTIDE SEQUENCE</scope>
    <source>
        <strain evidence="7">PKUAC-SCTA174</strain>
    </source>
</reference>
<dbReference type="EMBL" id="CP113797">
    <property type="protein sequence ID" value="WAL58139.1"/>
    <property type="molecule type" value="Genomic_DNA"/>
</dbReference>
<dbReference type="PANTHER" id="PTHR33514:SF13">
    <property type="entry name" value="PROTEIN ABCI12, CHLOROPLASTIC"/>
    <property type="match status" value="1"/>
</dbReference>
<dbReference type="RefSeq" id="WP_268607535.1">
    <property type="nucleotide sequence ID" value="NZ_CP113797.1"/>
</dbReference>
<gene>
    <name evidence="7" type="ORF">OXH18_13130</name>
</gene>
<feature type="transmembrane region" description="Helical" evidence="6">
    <location>
        <begin position="74"/>
        <end position="93"/>
    </location>
</feature>
<keyword evidence="4 6" id="KW-0472">Membrane</keyword>
<sequence length="326" mass="37209">MDLLRSLPIGLYLEQPISWLHTLDARVKLGWLLSFLLTPIAASPEWRLSLVGWLFLLTLLSLLPFRVWQRQLGLILLFSLLLFIVTMFAPDGITVSKQPRLPNNELVVQSTSLPANATPPLSESTPSEQPSPNSLSEIEEPVQLPQPTGYRYVLFHKGAIRITRRSLELAIRLSTLTFVLIYSTNLFLMTTAPEEITAGIDNLMQPLRRFNIPVTEIVLTLTLSLRFIPLVLEEVQNLVRSVRTRAINWKKLGFRGSMQVWTMIAERLIDNLLVRAEQIASAMQVRGFTSPNQHRVQWHQSRLRLRDWFAIVGIGVFWSARWLVGS</sequence>
<keyword evidence="8" id="KW-1185">Reference proteome</keyword>
<comment type="subcellular location">
    <subcellularLocation>
        <location evidence="1">Membrane</location>
        <topology evidence="1">Multi-pass membrane protein</topology>
    </subcellularLocation>
</comment>
<feature type="transmembrane region" description="Helical" evidence="6">
    <location>
        <begin position="50"/>
        <end position="68"/>
    </location>
</feature>
<evidence type="ECO:0000256" key="3">
    <source>
        <dbReference type="ARBA" id="ARBA00022989"/>
    </source>
</evidence>
<dbReference type="GO" id="GO:0005886">
    <property type="term" value="C:plasma membrane"/>
    <property type="evidence" value="ECO:0007669"/>
    <property type="project" value="UniProtKB-ARBA"/>
</dbReference>
<dbReference type="InterPro" id="IPR003339">
    <property type="entry name" value="ABC/ECF_trnsptr_transmembrane"/>
</dbReference>
<protein>
    <submittedName>
        <fullName evidence="7">Energy-coupling factor transporter transmembrane protein EcfT</fullName>
    </submittedName>
</protein>
<dbReference type="KEGG" id="tsin:OXH18_13130"/>
<evidence type="ECO:0000313" key="7">
    <source>
        <dbReference type="EMBL" id="WAL58139.1"/>
    </source>
</evidence>
<accession>A0A9E8ZA11</accession>
<feature type="compositionally biased region" description="Polar residues" evidence="5">
    <location>
        <begin position="115"/>
        <end position="136"/>
    </location>
</feature>
<keyword evidence="2 6" id="KW-0812">Transmembrane</keyword>
<evidence type="ECO:0000256" key="2">
    <source>
        <dbReference type="ARBA" id="ARBA00022692"/>
    </source>
</evidence>
<feature type="region of interest" description="Disordered" evidence="5">
    <location>
        <begin position="115"/>
        <end position="139"/>
    </location>
</feature>
<evidence type="ECO:0000256" key="5">
    <source>
        <dbReference type="SAM" id="MobiDB-lite"/>
    </source>
</evidence>
<proteinExistence type="predicted"/>
<dbReference type="Pfam" id="PF02361">
    <property type="entry name" value="CbiQ"/>
    <property type="match status" value="1"/>
</dbReference>
<dbReference type="AlphaFoldDB" id="A0A9E8ZA11"/>
<evidence type="ECO:0000256" key="1">
    <source>
        <dbReference type="ARBA" id="ARBA00004141"/>
    </source>
</evidence>
<dbReference type="PANTHER" id="PTHR33514">
    <property type="entry name" value="PROTEIN ABCI12, CHLOROPLASTIC"/>
    <property type="match status" value="1"/>
</dbReference>
<dbReference type="Proteomes" id="UP001163152">
    <property type="component" value="Chromosome"/>
</dbReference>
<dbReference type="CDD" id="cd16914">
    <property type="entry name" value="EcfT"/>
    <property type="match status" value="1"/>
</dbReference>
<evidence type="ECO:0000256" key="6">
    <source>
        <dbReference type="SAM" id="Phobius"/>
    </source>
</evidence>
<evidence type="ECO:0000313" key="8">
    <source>
        <dbReference type="Proteomes" id="UP001163152"/>
    </source>
</evidence>
<keyword evidence="3 6" id="KW-1133">Transmembrane helix</keyword>